<feature type="compositionally biased region" description="Polar residues" evidence="4">
    <location>
        <begin position="41"/>
        <end position="52"/>
    </location>
</feature>
<dbReference type="GO" id="GO:0003735">
    <property type="term" value="F:structural constituent of ribosome"/>
    <property type="evidence" value="ECO:0007669"/>
    <property type="project" value="InterPro"/>
</dbReference>
<dbReference type="PANTHER" id="PTHR41237">
    <property type="entry name" value="37S RIBOSOMAL PROTEIN MRP21, MITOCHONDRIAL"/>
    <property type="match status" value="1"/>
</dbReference>
<dbReference type="InterPro" id="IPR001911">
    <property type="entry name" value="Ribosomal_bS21"/>
</dbReference>
<comment type="similarity">
    <text evidence="1">Belongs to the bacterial ribosomal protein bS21 family.</text>
</comment>
<dbReference type="PANTHER" id="PTHR41237:SF1">
    <property type="entry name" value="SMALL RIBOSOMAL SUBUNIT PROTEIN BS21M"/>
    <property type="match status" value="1"/>
</dbReference>
<dbReference type="AlphaFoldDB" id="A0A6A6RQI7"/>
<feature type="compositionally biased region" description="Low complexity" evidence="4">
    <location>
        <begin position="63"/>
        <end position="87"/>
    </location>
</feature>
<keyword evidence="6" id="KW-1185">Reference proteome</keyword>
<protein>
    <recommendedName>
        <fullName evidence="7">Ribosomal protein S21</fullName>
    </recommendedName>
</protein>
<reference evidence="5" key="1">
    <citation type="journal article" date="2020" name="Stud. Mycol.">
        <title>101 Dothideomycetes genomes: a test case for predicting lifestyles and emergence of pathogens.</title>
        <authorList>
            <person name="Haridas S."/>
            <person name="Albert R."/>
            <person name="Binder M."/>
            <person name="Bloem J."/>
            <person name="Labutti K."/>
            <person name="Salamov A."/>
            <person name="Andreopoulos B."/>
            <person name="Baker S."/>
            <person name="Barry K."/>
            <person name="Bills G."/>
            <person name="Bluhm B."/>
            <person name="Cannon C."/>
            <person name="Castanera R."/>
            <person name="Culley D."/>
            <person name="Daum C."/>
            <person name="Ezra D."/>
            <person name="Gonzalez J."/>
            <person name="Henrissat B."/>
            <person name="Kuo A."/>
            <person name="Liang C."/>
            <person name="Lipzen A."/>
            <person name="Lutzoni F."/>
            <person name="Magnuson J."/>
            <person name="Mondo S."/>
            <person name="Nolan M."/>
            <person name="Ohm R."/>
            <person name="Pangilinan J."/>
            <person name="Park H.-J."/>
            <person name="Ramirez L."/>
            <person name="Alfaro M."/>
            <person name="Sun H."/>
            <person name="Tritt A."/>
            <person name="Yoshinaga Y."/>
            <person name="Zwiers L.-H."/>
            <person name="Turgeon B."/>
            <person name="Goodwin S."/>
            <person name="Spatafora J."/>
            <person name="Crous P."/>
            <person name="Grigoriev I."/>
        </authorList>
    </citation>
    <scope>NUCLEOTIDE SEQUENCE</scope>
    <source>
        <strain evidence="5">CBS 473.64</strain>
    </source>
</reference>
<dbReference type="InterPro" id="IPR052837">
    <property type="entry name" value="Mitoribosomal_bS21"/>
</dbReference>
<keyword evidence="3" id="KW-0687">Ribonucleoprotein</keyword>
<gene>
    <name evidence="5" type="ORF">P280DRAFT_472164</name>
</gene>
<feature type="region of interest" description="Disordered" evidence="4">
    <location>
        <begin position="41"/>
        <end position="170"/>
    </location>
</feature>
<evidence type="ECO:0008006" key="7">
    <source>
        <dbReference type="Google" id="ProtNLM"/>
    </source>
</evidence>
<dbReference type="EMBL" id="MU006793">
    <property type="protein sequence ID" value="KAF2637457.1"/>
    <property type="molecule type" value="Genomic_DNA"/>
</dbReference>
<evidence type="ECO:0000313" key="5">
    <source>
        <dbReference type="EMBL" id="KAF2637457.1"/>
    </source>
</evidence>
<dbReference type="GO" id="GO:0070124">
    <property type="term" value="P:mitochondrial translational initiation"/>
    <property type="evidence" value="ECO:0007669"/>
    <property type="project" value="TreeGrafter"/>
</dbReference>
<name>A0A6A6RQI7_9PLEO</name>
<organism evidence="5 6">
    <name type="scientific">Massarina eburnea CBS 473.64</name>
    <dbReference type="NCBI Taxonomy" id="1395130"/>
    <lineage>
        <taxon>Eukaryota</taxon>
        <taxon>Fungi</taxon>
        <taxon>Dikarya</taxon>
        <taxon>Ascomycota</taxon>
        <taxon>Pezizomycotina</taxon>
        <taxon>Dothideomycetes</taxon>
        <taxon>Pleosporomycetidae</taxon>
        <taxon>Pleosporales</taxon>
        <taxon>Massarineae</taxon>
        <taxon>Massarinaceae</taxon>
        <taxon>Massarina</taxon>
    </lineage>
</organism>
<proteinExistence type="inferred from homology"/>
<dbReference type="Pfam" id="PF01165">
    <property type="entry name" value="Ribosomal_S21"/>
    <property type="match status" value="1"/>
</dbReference>
<keyword evidence="2" id="KW-0689">Ribosomal protein</keyword>
<evidence type="ECO:0000313" key="6">
    <source>
        <dbReference type="Proteomes" id="UP000799753"/>
    </source>
</evidence>
<evidence type="ECO:0000256" key="3">
    <source>
        <dbReference type="ARBA" id="ARBA00023274"/>
    </source>
</evidence>
<evidence type="ECO:0000256" key="1">
    <source>
        <dbReference type="ARBA" id="ARBA00006640"/>
    </source>
</evidence>
<accession>A0A6A6RQI7</accession>
<feature type="compositionally biased region" description="Polar residues" evidence="4">
    <location>
        <begin position="128"/>
        <end position="142"/>
    </location>
</feature>
<dbReference type="GO" id="GO:0005763">
    <property type="term" value="C:mitochondrial small ribosomal subunit"/>
    <property type="evidence" value="ECO:0007669"/>
    <property type="project" value="TreeGrafter"/>
</dbReference>
<sequence length="278" mass="31370">MGSRSMGEWLLRPTALSRLSLTFPQPYMTARLALPAWTSQRALTSSAPSNSAQPQLKEENEQNEQNEQNEHNSPSSSQSEPSQPSQPAANPFADLMSSIPRFKGPHTQNSTTDDIDSLLAGTNDPRFNRTSYAPRPTNSSDGLQRAFGDSFSRPRPRAHREPLDFGKMQGLSQEAMDKADPKEAENALLEANYPRLNASYGRMVELNETRGRDLVRGISILGGLMSRNRVRADFNKQRFHERPGLKRKRLKSERWRARFKAGFKEVTARVTELTRKGW</sequence>
<evidence type="ECO:0000256" key="4">
    <source>
        <dbReference type="SAM" id="MobiDB-lite"/>
    </source>
</evidence>
<dbReference type="OrthoDB" id="2501249at2759"/>
<evidence type="ECO:0000256" key="2">
    <source>
        <dbReference type="ARBA" id="ARBA00022980"/>
    </source>
</evidence>
<dbReference type="Proteomes" id="UP000799753">
    <property type="component" value="Unassembled WGS sequence"/>
</dbReference>